<organism evidence="6 7">
    <name type="scientific">Candidatus Uhrbacteria bacterium CG22_combo_CG10-13_8_21_14_all_47_17</name>
    <dbReference type="NCBI Taxonomy" id="1975041"/>
    <lineage>
        <taxon>Bacteria</taxon>
        <taxon>Candidatus Uhriibacteriota</taxon>
    </lineage>
</organism>
<dbReference type="CDD" id="cd06664">
    <property type="entry name" value="IscU_like"/>
    <property type="match status" value="1"/>
</dbReference>
<dbReference type="Gene3D" id="1.10.10.1100">
    <property type="entry name" value="BFD-like [2Fe-2S]-binding domain"/>
    <property type="match status" value="1"/>
</dbReference>
<name>A0A2H0BUI4_9BACT</name>
<dbReference type="Gene3D" id="3.90.1010.10">
    <property type="match status" value="1"/>
</dbReference>
<evidence type="ECO:0000256" key="1">
    <source>
        <dbReference type="ARBA" id="ARBA00022723"/>
    </source>
</evidence>
<keyword evidence="1" id="KW-0479">Metal-binding</keyword>
<evidence type="ECO:0000259" key="5">
    <source>
        <dbReference type="Pfam" id="PF04324"/>
    </source>
</evidence>
<protein>
    <submittedName>
        <fullName evidence="6">Iron-sulfur cluster assembly scaffold protein</fullName>
    </submittedName>
</protein>
<dbReference type="GO" id="GO:0005506">
    <property type="term" value="F:iron ion binding"/>
    <property type="evidence" value="ECO:0007669"/>
    <property type="project" value="InterPro"/>
</dbReference>
<dbReference type="InterPro" id="IPR041854">
    <property type="entry name" value="BFD-like_2Fe2S-bd_dom_sf"/>
</dbReference>
<dbReference type="Proteomes" id="UP000231581">
    <property type="component" value="Unassembled WGS sequence"/>
</dbReference>
<comment type="caution">
    <text evidence="6">The sequence shown here is derived from an EMBL/GenBank/DDBJ whole genome shotgun (WGS) entry which is preliminary data.</text>
</comment>
<reference evidence="6 7" key="1">
    <citation type="submission" date="2017-09" db="EMBL/GenBank/DDBJ databases">
        <title>Depth-based differentiation of microbial function through sediment-hosted aquifers and enrichment of novel symbionts in the deep terrestrial subsurface.</title>
        <authorList>
            <person name="Probst A.J."/>
            <person name="Ladd B."/>
            <person name="Jarett J.K."/>
            <person name="Geller-Mcgrath D.E."/>
            <person name="Sieber C.M."/>
            <person name="Emerson J.B."/>
            <person name="Anantharaman K."/>
            <person name="Thomas B.C."/>
            <person name="Malmstrom R."/>
            <person name="Stieglmeier M."/>
            <person name="Klingl A."/>
            <person name="Woyke T."/>
            <person name="Ryan C.M."/>
            <person name="Banfield J.F."/>
        </authorList>
    </citation>
    <scope>NUCLEOTIDE SEQUENCE [LARGE SCALE GENOMIC DNA]</scope>
    <source>
        <strain evidence="6">CG22_combo_CG10-13_8_21_14_all_47_17</strain>
    </source>
</reference>
<gene>
    <name evidence="6" type="ORF">COX00_01990</name>
</gene>
<feature type="domain" description="BFD-like [2Fe-2S]-binding" evidence="5">
    <location>
        <begin position="176"/>
        <end position="217"/>
    </location>
</feature>
<evidence type="ECO:0000313" key="7">
    <source>
        <dbReference type="Proteomes" id="UP000231581"/>
    </source>
</evidence>
<keyword evidence="3" id="KW-0411">Iron-sulfur</keyword>
<dbReference type="Pfam" id="PF01592">
    <property type="entry name" value="NifU_N"/>
    <property type="match status" value="1"/>
</dbReference>
<dbReference type="InterPro" id="IPR002871">
    <property type="entry name" value="NIF_FeS_clus_asmbl_NifU_N"/>
</dbReference>
<dbReference type="Pfam" id="PF04324">
    <property type="entry name" value="Fer2_BFD"/>
    <property type="match status" value="1"/>
</dbReference>
<dbReference type="SUPFAM" id="SSF82649">
    <property type="entry name" value="SufE/NifU"/>
    <property type="match status" value="1"/>
</dbReference>
<dbReference type="PANTHER" id="PTHR10093">
    <property type="entry name" value="IRON-SULFUR CLUSTER ASSEMBLY ENZYME NIFU HOMOLOG"/>
    <property type="match status" value="1"/>
</dbReference>
<dbReference type="AlphaFoldDB" id="A0A2H0BUI4"/>
<feature type="domain" description="NIF system FeS cluster assembly NifU N-terminal" evidence="4">
    <location>
        <begin position="28"/>
        <end position="157"/>
    </location>
</feature>
<accession>A0A2H0BUI4</accession>
<dbReference type="EMBL" id="PCSZ01000039">
    <property type="protein sequence ID" value="PIP60710.1"/>
    <property type="molecule type" value="Genomic_DNA"/>
</dbReference>
<evidence type="ECO:0000256" key="3">
    <source>
        <dbReference type="ARBA" id="ARBA00023014"/>
    </source>
</evidence>
<dbReference type="GO" id="GO:0016226">
    <property type="term" value="P:iron-sulfur cluster assembly"/>
    <property type="evidence" value="ECO:0007669"/>
    <property type="project" value="InterPro"/>
</dbReference>
<dbReference type="InterPro" id="IPR007419">
    <property type="entry name" value="BFD-like_2Fe2S-bd_dom"/>
</dbReference>
<evidence type="ECO:0000313" key="6">
    <source>
        <dbReference type="EMBL" id="PIP60710.1"/>
    </source>
</evidence>
<evidence type="ECO:0000256" key="2">
    <source>
        <dbReference type="ARBA" id="ARBA00023004"/>
    </source>
</evidence>
<proteinExistence type="predicted"/>
<sequence>MSDPIIKPTHEARKGDVVTPAKGKGWFYTDMVKEHFFSPKNFLEDEASYKQAYLGMVGSPACGDAMKVWLKIETIDGVERIKDFKWKTFGCASAIASTSMLSVMITEEGGMPVEDALKLRPQDIMERLGGLPARKVHCSVLGDKALRSAINDYFRKSGQHDRVEVEHGRLVDKVLKITDHDIEEAVLEGADTLEKLQEKIKVGTGDPSCIPDVEQLLRFYKEKHFGA</sequence>
<evidence type="ECO:0000259" key="4">
    <source>
        <dbReference type="Pfam" id="PF01592"/>
    </source>
</evidence>
<keyword evidence="2" id="KW-0408">Iron</keyword>
<dbReference type="GO" id="GO:0051536">
    <property type="term" value="F:iron-sulfur cluster binding"/>
    <property type="evidence" value="ECO:0007669"/>
    <property type="project" value="UniProtKB-KW"/>
</dbReference>